<dbReference type="EMBL" id="JAAOLE020000001">
    <property type="protein sequence ID" value="NVI46436.1"/>
    <property type="molecule type" value="Genomic_DNA"/>
</dbReference>
<name>A0A974A1L7_9BRAD</name>
<dbReference type="AlphaFoldDB" id="A0A974A1L7"/>
<dbReference type="RefSeq" id="WP_166205758.1">
    <property type="nucleotide sequence ID" value="NZ_CP088285.1"/>
</dbReference>
<comment type="caution">
    <text evidence="1">The sequence shown here is derived from an EMBL/GenBank/DDBJ whole genome shotgun (WGS) entry which is preliminary data.</text>
</comment>
<reference evidence="1" key="1">
    <citation type="submission" date="2020-06" db="EMBL/GenBank/DDBJ databases">
        <title>Whole Genome Sequence of Bradyrhizobium sp. Strain 1S1.</title>
        <authorList>
            <person name="Bromfield E.S.P."/>
            <person name="Cloutier S."/>
        </authorList>
    </citation>
    <scope>NUCLEOTIDE SEQUENCE [LARGE SCALE GENOMIC DNA]</scope>
    <source>
        <strain evidence="1">1S1</strain>
    </source>
</reference>
<gene>
    <name evidence="1" type="ORF">HAP48_026455</name>
</gene>
<organism evidence="1">
    <name type="scientific">Bradyrhizobium septentrionale</name>
    <dbReference type="NCBI Taxonomy" id="1404411"/>
    <lineage>
        <taxon>Bacteria</taxon>
        <taxon>Pseudomonadati</taxon>
        <taxon>Pseudomonadota</taxon>
        <taxon>Alphaproteobacteria</taxon>
        <taxon>Hyphomicrobiales</taxon>
        <taxon>Nitrobacteraceae</taxon>
        <taxon>Bradyrhizobium</taxon>
    </lineage>
</organism>
<evidence type="ECO:0000313" key="1">
    <source>
        <dbReference type="EMBL" id="NVI46436.1"/>
    </source>
</evidence>
<sequence length="74" mass="8533">MSVQIARDSFARQDLCREVVATSQDCDWCGGFRYRSGRKLQALFRYSTETNGGRTHEHRGLFCSKGCHDSYHDQ</sequence>
<accession>A0A974A1L7</accession>
<proteinExistence type="predicted"/>
<protein>
    <submittedName>
        <fullName evidence="1">Uncharacterized protein</fullName>
    </submittedName>
</protein>